<dbReference type="GO" id="GO:0051536">
    <property type="term" value="F:iron-sulfur cluster binding"/>
    <property type="evidence" value="ECO:0007669"/>
    <property type="project" value="UniProtKB-KW"/>
</dbReference>
<dbReference type="InterPro" id="IPR022765">
    <property type="entry name" value="Dna2/Cas4_DUF83"/>
</dbReference>
<dbReference type="PANTHER" id="PTHR37168">
    <property type="entry name" value="CRISPR-ASSOCIATED EXONUCLEASE CAS4"/>
    <property type="match status" value="1"/>
</dbReference>
<evidence type="ECO:0000256" key="8">
    <source>
        <dbReference type="ARBA" id="ARBA00023211"/>
    </source>
</evidence>
<evidence type="ECO:0000259" key="10">
    <source>
        <dbReference type="Pfam" id="PF01930"/>
    </source>
</evidence>
<dbReference type="Proteomes" id="UP000093740">
    <property type="component" value="Chromosome"/>
</dbReference>
<dbReference type="KEGG" id="fia:NA23_07680"/>
<evidence type="ECO:0000256" key="3">
    <source>
        <dbReference type="ARBA" id="ARBA00022801"/>
    </source>
</evidence>
<feature type="domain" description="DUF83" evidence="10">
    <location>
        <begin position="18"/>
        <end position="173"/>
    </location>
</feature>
<evidence type="ECO:0000256" key="6">
    <source>
        <dbReference type="ARBA" id="ARBA00023014"/>
    </source>
</evidence>
<keyword evidence="4 9" id="KW-0269">Exonuclease</keyword>
<protein>
    <recommendedName>
        <fullName evidence="9">CRISPR-associated exonuclease Cas4</fullName>
        <ecNumber evidence="9">3.1.12.1</ecNumber>
    </recommendedName>
</protein>
<accession>A0AAI8CKM8</accession>
<evidence type="ECO:0000256" key="1">
    <source>
        <dbReference type="ARBA" id="ARBA00022722"/>
    </source>
</evidence>
<keyword evidence="2 9" id="KW-0479">Metal-binding</keyword>
<reference evidence="11 12" key="1">
    <citation type="journal article" date="2015" name="Stand. Genomic Sci.">
        <title>Genome sequence of a native-feather degrading extremely thermophilic Eubacterium, Fervidobacterium islandicum AW-1.</title>
        <authorList>
            <person name="Lee Y.J."/>
            <person name="Jeong H."/>
            <person name="Park G.S."/>
            <person name="Kwak Y."/>
            <person name="Lee S.J."/>
            <person name="Lee S.J."/>
            <person name="Park M.K."/>
            <person name="Kim J.Y."/>
            <person name="Kang H.K."/>
            <person name="Shin J.H."/>
            <person name="Lee D.W."/>
        </authorList>
    </citation>
    <scope>NUCLEOTIDE SEQUENCE [LARGE SCALE GENOMIC DNA]</scope>
    <source>
        <strain evidence="11 12">AW-1</strain>
    </source>
</reference>
<comment type="similarity">
    <text evidence="9">Belongs to the CRISPR-associated exonuclease Cas4 family.</text>
</comment>
<dbReference type="NCBIfam" id="TIGR00372">
    <property type="entry name" value="cas4"/>
    <property type="match status" value="1"/>
</dbReference>
<comment type="cofactor">
    <cofactor evidence="9">
        <name>Mg(2+)</name>
        <dbReference type="ChEBI" id="CHEBI:18420"/>
    </cofactor>
    <cofactor evidence="9">
        <name>Mn(2+)</name>
        <dbReference type="ChEBI" id="CHEBI:29035"/>
    </cofactor>
    <text evidence="9">Mg(2+) or Mn(2+) required for ssDNA cleavage activity.</text>
</comment>
<evidence type="ECO:0000256" key="4">
    <source>
        <dbReference type="ARBA" id="ARBA00022839"/>
    </source>
</evidence>
<sequence>MENDSFKDFDNYEEILMQGTKVNYYFVCKRKLWFYSKGITMEKNDDSVLLGKLFHEEEKEKYGTRADVEIDGVIKLDRLDAKRVFELKSTKSMKEAAKYQLLYYIYVLKLKGIKRTGVLVLKNSREYVELTPEEEQKLVDVIQDIKRIVKASAPPKQKKTKKCDECAYYELCFGGADM</sequence>
<dbReference type="InterPro" id="IPR013343">
    <property type="entry name" value="CRISPR-assoc_prot_Cas4"/>
</dbReference>
<keyword evidence="7 9" id="KW-0051">Antiviral defense</keyword>
<proteinExistence type="inferred from homology"/>
<keyword evidence="8 9" id="KW-0464">Manganese</keyword>
<dbReference type="GO" id="GO:0004527">
    <property type="term" value="F:exonuclease activity"/>
    <property type="evidence" value="ECO:0007669"/>
    <property type="project" value="UniProtKB-KW"/>
</dbReference>
<evidence type="ECO:0000256" key="5">
    <source>
        <dbReference type="ARBA" id="ARBA00023004"/>
    </source>
</evidence>
<keyword evidence="12" id="KW-1185">Reference proteome</keyword>
<dbReference type="EMBL" id="CP014334">
    <property type="protein sequence ID" value="AMW33134.1"/>
    <property type="molecule type" value="Genomic_DNA"/>
</dbReference>
<comment type="function">
    <text evidence="9">CRISPR (clustered regularly interspaced short palindromic repeat) is an adaptive immune system that provides protection against mobile genetic elements (viruses, transposable elements and conjugative plasmids). CRISPR clusters contain sequences complementary to antecedent mobile elements and target invading nucleic acids. CRISPR clusters are transcribed and processed into CRISPR RNA (crRNA).</text>
</comment>
<organism evidence="11 12">
    <name type="scientific">Fervidobacterium islandicum</name>
    <dbReference type="NCBI Taxonomy" id="2423"/>
    <lineage>
        <taxon>Bacteria</taxon>
        <taxon>Thermotogati</taxon>
        <taxon>Thermotogota</taxon>
        <taxon>Thermotogae</taxon>
        <taxon>Thermotogales</taxon>
        <taxon>Fervidobacteriaceae</taxon>
        <taxon>Fervidobacterium</taxon>
    </lineage>
</organism>
<dbReference type="GO" id="GO:0051607">
    <property type="term" value="P:defense response to virus"/>
    <property type="evidence" value="ECO:0007669"/>
    <property type="project" value="UniProtKB-KW"/>
</dbReference>
<dbReference type="Gene3D" id="3.90.320.10">
    <property type="match status" value="1"/>
</dbReference>
<evidence type="ECO:0000256" key="9">
    <source>
        <dbReference type="RuleBase" id="RU365022"/>
    </source>
</evidence>
<evidence type="ECO:0000256" key="7">
    <source>
        <dbReference type="ARBA" id="ARBA00023118"/>
    </source>
</evidence>
<keyword evidence="5 9" id="KW-0408">Iron</keyword>
<gene>
    <name evidence="11" type="primary">cas4</name>
    <name evidence="11" type="ORF">NA23_07680</name>
</gene>
<dbReference type="AlphaFoldDB" id="A0AAI8CKM8"/>
<dbReference type="InterPro" id="IPR011604">
    <property type="entry name" value="PDDEXK-like_dom_sf"/>
</dbReference>
<evidence type="ECO:0000313" key="11">
    <source>
        <dbReference type="EMBL" id="AMW33134.1"/>
    </source>
</evidence>
<evidence type="ECO:0000313" key="12">
    <source>
        <dbReference type="Proteomes" id="UP000093740"/>
    </source>
</evidence>
<keyword evidence="1 9" id="KW-0540">Nuclease</keyword>
<dbReference type="RefSeq" id="WP_033192113.1">
    <property type="nucleotide sequence ID" value="NZ_CP014334.2"/>
</dbReference>
<dbReference type="PANTHER" id="PTHR37168:SF1">
    <property type="entry name" value="CRISPR-ASSOCIATED EXONUCLEASE CAS4"/>
    <property type="match status" value="1"/>
</dbReference>
<dbReference type="Pfam" id="PF01930">
    <property type="entry name" value="Cas_Cas4"/>
    <property type="match status" value="1"/>
</dbReference>
<keyword evidence="3 9" id="KW-0378">Hydrolase</keyword>
<dbReference type="GO" id="GO:0046872">
    <property type="term" value="F:metal ion binding"/>
    <property type="evidence" value="ECO:0007669"/>
    <property type="project" value="UniProtKB-KW"/>
</dbReference>
<keyword evidence="6 9" id="KW-0411">Iron-sulfur</keyword>
<dbReference type="EC" id="3.1.12.1" evidence="9"/>
<evidence type="ECO:0000256" key="2">
    <source>
        <dbReference type="ARBA" id="ARBA00022723"/>
    </source>
</evidence>
<name>A0AAI8CKM8_FERIS</name>
<comment type="cofactor">
    <cofactor evidence="9">
        <name>iron-sulfur cluster</name>
        <dbReference type="ChEBI" id="CHEBI:30408"/>
    </cofactor>
</comment>